<dbReference type="InterPro" id="IPR027417">
    <property type="entry name" value="P-loop_NTPase"/>
</dbReference>
<evidence type="ECO:0000256" key="2">
    <source>
        <dbReference type="ARBA" id="ARBA00022448"/>
    </source>
</evidence>
<protein>
    <submittedName>
        <fullName evidence="12">ABC transporter ATP-binding protein</fullName>
    </submittedName>
</protein>
<keyword evidence="7" id="KW-0408">Iron</keyword>
<dbReference type="SMART" id="SM00382">
    <property type="entry name" value="AAA"/>
    <property type="match status" value="1"/>
</dbReference>
<dbReference type="PANTHER" id="PTHR42771">
    <property type="entry name" value="IRON(3+)-HYDROXAMATE IMPORT ATP-BINDING PROTEIN FHUC"/>
    <property type="match status" value="1"/>
</dbReference>
<dbReference type="GO" id="GO:0005524">
    <property type="term" value="F:ATP binding"/>
    <property type="evidence" value="ECO:0007669"/>
    <property type="project" value="UniProtKB-KW"/>
</dbReference>
<dbReference type="Proteomes" id="UP001239759">
    <property type="component" value="Unassembled WGS sequence"/>
</dbReference>
<dbReference type="SUPFAM" id="SSF52540">
    <property type="entry name" value="P-loop containing nucleoside triphosphate hydrolases"/>
    <property type="match status" value="1"/>
</dbReference>
<dbReference type="InterPro" id="IPR017871">
    <property type="entry name" value="ABC_transporter-like_CS"/>
</dbReference>
<dbReference type="PROSITE" id="PS50893">
    <property type="entry name" value="ABC_TRANSPORTER_2"/>
    <property type="match status" value="1"/>
</dbReference>
<sequence>MTTDVSGASGARDVILAGENLRVGYGGTPIIDGVDIAIPRGEITVIVGPNACGKSTLLRALSRVLPSSGVITLGGKTLAEMGPKEIARTMSMLPQSPVTPDGIRVDELVARGRYPYQNVFGSWSAADEDAVATAMEQAGISEHAARRVDELSGGQRQRVWLAMVLAQDTPLVLLDEPTTYLDITHQVEVLNLSRKLQHAGKTVVMVLHELSMAFRYATNLVVMKNGAIQAHGPVGEVVTPELISAVYELECILLEDPETGRPIVVPKDHSVPKDNPAPKDQEES</sequence>
<keyword evidence="9" id="KW-0472">Membrane</keyword>
<keyword evidence="8" id="KW-0406">Ion transport</keyword>
<dbReference type="InterPro" id="IPR051535">
    <property type="entry name" value="Siderophore_ABC-ATPase"/>
</dbReference>
<evidence type="ECO:0000256" key="8">
    <source>
        <dbReference type="ARBA" id="ARBA00023065"/>
    </source>
</evidence>
<evidence type="ECO:0000256" key="3">
    <source>
        <dbReference type="ARBA" id="ARBA00022475"/>
    </source>
</evidence>
<keyword evidence="4" id="KW-0410">Iron transport</keyword>
<feature type="compositionally biased region" description="Basic and acidic residues" evidence="10">
    <location>
        <begin position="266"/>
        <end position="284"/>
    </location>
</feature>
<evidence type="ECO:0000256" key="5">
    <source>
        <dbReference type="ARBA" id="ARBA00022741"/>
    </source>
</evidence>
<accession>A0ABT7FVX9</accession>
<keyword evidence="13" id="KW-1185">Reference proteome</keyword>
<name>A0ABT7FVX9_9CORY</name>
<evidence type="ECO:0000259" key="11">
    <source>
        <dbReference type="PROSITE" id="PS50893"/>
    </source>
</evidence>
<evidence type="ECO:0000256" key="9">
    <source>
        <dbReference type="ARBA" id="ARBA00023136"/>
    </source>
</evidence>
<keyword evidence="6 12" id="KW-0067">ATP-binding</keyword>
<comment type="caution">
    <text evidence="12">The sequence shown here is derived from an EMBL/GenBank/DDBJ whole genome shotgun (WGS) entry which is preliminary data.</text>
</comment>
<evidence type="ECO:0000256" key="4">
    <source>
        <dbReference type="ARBA" id="ARBA00022496"/>
    </source>
</evidence>
<evidence type="ECO:0000313" key="12">
    <source>
        <dbReference type="EMBL" id="MDK4289771.1"/>
    </source>
</evidence>
<dbReference type="RefSeq" id="WP_284587645.1">
    <property type="nucleotide sequence ID" value="NZ_JASNUQ010000004.1"/>
</dbReference>
<organism evidence="12 13">
    <name type="scientific">Corynebacterium pseudodiphtheriticum</name>
    <dbReference type="NCBI Taxonomy" id="37637"/>
    <lineage>
        <taxon>Bacteria</taxon>
        <taxon>Bacillati</taxon>
        <taxon>Actinomycetota</taxon>
        <taxon>Actinomycetes</taxon>
        <taxon>Mycobacteriales</taxon>
        <taxon>Corynebacteriaceae</taxon>
        <taxon>Corynebacterium</taxon>
    </lineage>
</organism>
<evidence type="ECO:0000256" key="10">
    <source>
        <dbReference type="SAM" id="MobiDB-lite"/>
    </source>
</evidence>
<reference evidence="12 13" key="1">
    <citation type="submission" date="2023-05" db="EMBL/GenBank/DDBJ databases">
        <title>Metabolic capabilities are highly conserved among human nasal-associated Corynebacterium species in pangenomic analyses.</title>
        <authorList>
            <person name="Tran T.H."/>
            <person name="Roberts A.Q."/>
            <person name="Escapa I.F."/>
            <person name="Gao W."/>
            <person name="Conlan S."/>
            <person name="Kong H."/>
            <person name="Segre J.A."/>
            <person name="Kelly M.S."/>
            <person name="Lemon K.P."/>
        </authorList>
    </citation>
    <scope>NUCLEOTIDE SEQUENCE [LARGE SCALE GENOMIC DNA]</scope>
    <source>
        <strain evidence="12 13">KPL3772</strain>
    </source>
</reference>
<evidence type="ECO:0000313" key="13">
    <source>
        <dbReference type="Proteomes" id="UP001239759"/>
    </source>
</evidence>
<dbReference type="PROSITE" id="PS00211">
    <property type="entry name" value="ABC_TRANSPORTER_1"/>
    <property type="match status" value="1"/>
</dbReference>
<dbReference type="InterPro" id="IPR003593">
    <property type="entry name" value="AAA+_ATPase"/>
</dbReference>
<dbReference type="PANTHER" id="PTHR42771:SF2">
    <property type="entry name" value="IRON(3+)-HYDROXAMATE IMPORT ATP-BINDING PROTEIN FHUC"/>
    <property type="match status" value="1"/>
</dbReference>
<keyword evidence="3" id="KW-1003">Cell membrane</keyword>
<feature type="region of interest" description="Disordered" evidence="10">
    <location>
        <begin position="260"/>
        <end position="284"/>
    </location>
</feature>
<gene>
    <name evidence="12" type="ORF">QPX23_03355</name>
</gene>
<keyword evidence="5" id="KW-0547">Nucleotide-binding</keyword>
<dbReference type="InterPro" id="IPR003439">
    <property type="entry name" value="ABC_transporter-like_ATP-bd"/>
</dbReference>
<evidence type="ECO:0000256" key="7">
    <source>
        <dbReference type="ARBA" id="ARBA00023004"/>
    </source>
</evidence>
<proteinExistence type="predicted"/>
<feature type="domain" description="ABC transporter" evidence="11">
    <location>
        <begin position="16"/>
        <end position="250"/>
    </location>
</feature>
<comment type="subcellular location">
    <subcellularLocation>
        <location evidence="1">Cell membrane</location>
        <topology evidence="1">Peripheral membrane protein</topology>
    </subcellularLocation>
</comment>
<dbReference type="CDD" id="cd03214">
    <property type="entry name" value="ABC_Iron-Siderophores_B12_Hemin"/>
    <property type="match status" value="1"/>
</dbReference>
<dbReference type="Pfam" id="PF00005">
    <property type="entry name" value="ABC_tran"/>
    <property type="match status" value="1"/>
</dbReference>
<dbReference type="Gene3D" id="3.40.50.300">
    <property type="entry name" value="P-loop containing nucleotide triphosphate hydrolases"/>
    <property type="match status" value="1"/>
</dbReference>
<evidence type="ECO:0000256" key="1">
    <source>
        <dbReference type="ARBA" id="ARBA00004202"/>
    </source>
</evidence>
<evidence type="ECO:0000256" key="6">
    <source>
        <dbReference type="ARBA" id="ARBA00022840"/>
    </source>
</evidence>
<dbReference type="EMBL" id="JASNUQ010000004">
    <property type="protein sequence ID" value="MDK4289771.1"/>
    <property type="molecule type" value="Genomic_DNA"/>
</dbReference>
<keyword evidence="2" id="KW-0813">Transport</keyword>